<evidence type="ECO:0000313" key="1">
    <source>
        <dbReference type="EMBL" id="JAP61840.1"/>
    </source>
</evidence>
<feature type="non-terminal residue" evidence="1">
    <location>
        <position position="1"/>
    </location>
</feature>
<accession>A0A0V0J7W4</accession>
<organism evidence="1">
    <name type="scientific">Schistocephalus solidus</name>
    <name type="common">Tapeworm</name>
    <dbReference type="NCBI Taxonomy" id="70667"/>
    <lineage>
        <taxon>Eukaryota</taxon>
        <taxon>Metazoa</taxon>
        <taxon>Spiralia</taxon>
        <taxon>Lophotrochozoa</taxon>
        <taxon>Platyhelminthes</taxon>
        <taxon>Cestoda</taxon>
        <taxon>Eucestoda</taxon>
        <taxon>Diphyllobothriidea</taxon>
        <taxon>Diphyllobothriidae</taxon>
        <taxon>Schistocephalus</taxon>
    </lineage>
</organism>
<dbReference type="EMBL" id="GEEE01001385">
    <property type="protein sequence ID" value="JAP61840.1"/>
    <property type="molecule type" value="Transcribed_RNA"/>
</dbReference>
<sequence>SDRPDEPITLQLRSLSESSRSTAAGGQRQAFVEMLKIVSFLLLTCPLALAKLSAAEASATNASATNTSTNRMPTMTTASATACTNCLNFLLDYFLDVLRSLLPEPFIVNESPEGFLTVRDAKVFGLKSIRRTCPTEMRTTTASNAEEISLQFCVTPSENISAVGFVKLWDLYWENPFELAELTLHNLSVTLNLTVRFPTYFDNTTESIFKLSAIQDIDTEGITIKALDENNEEGPIAVFGSTISALVHGPLFIFLKSHLAEIIKKSIRKVNKNIVSTLSNMV</sequence>
<proteinExistence type="predicted"/>
<name>A0A0V0J7W4_SCHSO</name>
<protein>
    <submittedName>
        <fullName evidence="1">Uncharacterized protein</fullName>
    </submittedName>
</protein>
<gene>
    <name evidence="1" type="ORF">TR134911</name>
</gene>
<reference evidence="1" key="1">
    <citation type="submission" date="2016-01" db="EMBL/GenBank/DDBJ databases">
        <title>Reference transcriptome for the parasite Schistocephalus solidus: insights into the molecular evolution of parasitism.</title>
        <authorList>
            <person name="Hebert F.O."/>
            <person name="Grambauer S."/>
            <person name="Barber I."/>
            <person name="Landry C.R."/>
            <person name="Aubin-Horth N."/>
        </authorList>
    </citation>
    <scope>NUCLEOTIDE SEQUENCE</scope>
</reference>
<dbReference type="AlphaFoldDB" id="A0A0V0J7W4"/>